<evidence type="ECO:0000256" key="2">
    <source>
        <dbReference type="ARBA" id="ARBA00012438"/>
    </source>
</evidence>
<evidence type="ECO:0000256" key="8">
    <source>
        <dbReference type="ARBA" id="ARBA00023012"/>
    </source>
</evidence>
<dbReference type="CDD" id="cd16917">
    <property type="entry name" value="HATPase_UhpB-NarQ-NarX-like"/>
    <property type="match status" value="1"/>
</dbReference>
<protein>
    <recommendedName>
        <fullName evidence="2">histidine kinase</fullName>
        <ecNumber evidence="2">2.7.13.3</ecNumber>
    </recommendedName>
</protein>
<keyword evidence="8" id="KW-0902">Two-component regulatory system</keyword>
<keyword evidence="9" id="KW-1133">Transmembrane helix</keyword>
<dbReference type="SUPFAM" id="SSF55874">
    <property type="entry name" value="ATPase domain of HSP90 chaperone/DNA topoisomerase II/histidine kinase"/>
    <property type="match status" value="1"/>
</dbReference>
<dbReference type="EMBL" id="FQXU01000011">
    <property type="protein sequence ID" value="SHI28255.1"/>
    <property type="molecule type" value="Genomic_DNA"/>
</dbReference>
<evidence type="ECO:0000259" key="10">
    <source>
        <dbReference type="Pfam" id="PF07730"/>
    </source>
</evidence>
<dbReference type="InterPro" id="IPR050482">
    <property type="entry name" value="Sensor_HK_TwoCompSys"/>
</dbReference>
<dbReference type="GO" id="GO:0046983">
    <property type="term" value="F:protein dimerization activity"/>
    <property type="evidence" value="ECO:0007669"/>
    <property type="project" value="InterPro"/>
</dbReference>
<comment type="catalytic activity">
    <reaction evidence="1">
        <text>ATP + protein L-histidine = ADP + protein N-phospho-L-histidine.</text>
        <dbReference type="EC" id="2.7.13.3"/>
    </reaction>
</comment>
<evidence type="ECO:0000256" key="9">
    <source>
        <dbReference type="SAM" id="Phobius"/>
    </source>
</evidence>
<keyword evidence="7" id="KW-0067">ATP-binding</keyword>
<reference evidence="11 12" key="1">
    <citation type="submission" date="2016-11" db="EMBL/GenBank/DDBJ databases">
        <authorList>
            <person name="Jaros S."/>
            <person name="Januszkiewicz K."/>
            <person name="Wedrychowicz H."/>
        </authorList>
    </citation>
    <scope>NUCLEOTIDE SEQUENCE [LARGE SCALE GENOMIC DNA]</scope>
    <source>
        <strain evidence="11 12">DSM 6191</strain>
    </source>
</reference>
<evidence type="ECO:0000256" key="1">
    <source>
        <dbReference type="ARBA" id="ARBA00000085"/>
    </source>
</evidence>
<dbReference type="GO" id="GO:0016020">
    <property type="term" value="C:membrane"/>
    <property type="evidence" value="ECO:0007669"/>
    <property type="project" value="InterPro"/>
</dbReference>
<keyword evidence="4" id="KW-0808">Transferase</keyword>
<feature type="transmembrane region" description="Helical" evidence="9">
    <location>
        <begin position="66"/>
        <end position="87"/>
    </location>
</feature>
<evidence type="ECO:0000313" key="11">
    <source>
        <dbReference type="EMBL" id="SHI28255.1"/>
    </source>
</evidence>
<evidence type="ECO:0000313" key="12">
    <source>
        <dbReference type="Proteomes" id="UP000184241"/>
    </source>
</evidence>
<evidence type="ECO:0000256" key="5">
    <source>
        <dbReference type="ARBA" id="ARBA00022741"/>
    </source>
</evidence>
<feature type="transmembrane region" description="Helical" evidence="9">
    <location>
        <begin position="107"/>
        <end position="127"/>
    </location>
</feature>
<keyword evidence="6 11" id="KW-0418">Kinase</keyword>
<accession>A0A1M5ZVI7</accession>
<keyword evidence="3" id="KW-0597">Phosphoprotein</keyword>
<dbReference type="Gene3D" id="1.20.5.1930">
    <property type="match status" value="1"/>
</dbReference>
<dbReference type="GO" id="GO:0005524">
    <property type="term" value="F:ATP binding"/>
    <property type="evidence" value="ECO:0007669"/>
    <property type="project" value="UniProtKB-KW"/>
</dbReference>
<feature type="transmembrane region" description="Helical" evidence="9">
    <location>
        <begin position="12"/>
        <end position="31"/>
    </location>
</feature>
<dbReference type="GO" id="GO:0000155">
    <property type="term" value="F:phosphorelay sensor kinase activity"/>
    <property type="evidence" value="ECO:0007669"/>
    <property type="project" value="InterPro"/>
</dbReference>
<keyword evidence="9" id="KW-0472">Membrane</keyword>
<evidence type="ECO:0000256" key="7">
    <source>
        <dbReference type="ARBA" id="ARBA00022840"/>
    </source>
</evidence>
<dbReference type="InterPro" id="IPR036890">
    <property type="entry name" value="HATPase_C_sf"/>
</dbReference>
<dbReference type="Pfam" id="PF07730">
    <property type="entry name" value="HisKA_3"/>
    <property type="match status" value="1"/>
</dbReference>
<name>A0A1M5ZVI7_9CLOT</name>
<dbReference type="AlphaFoldDB" id="A0A1M5ZVI7"/>
<evidence type="ECO:0000256" key="4">
    <source>
        <dbReference type="ARBA" id="ARBA00022679"/>
    </source>
</evidence>
<organism evidence="11 12">
    <name type="scientific">Clostridium intestinale DSM 6191</name>
    <dbReference type="NCBI Taxonomy" id="1121320"/>
    <lineage>
        <taxon>Bacteria</taxon>
        <taxon>Bacillati</taxon>
        <taxon>Bacillota</taxon>
        <taxon>Clostridia</taxon>
        <taxon>Eubacteriales</taxon>
        <taxon>Clostridiaceae</taxon>
        <taxon>Clostridium</taxon>
    </lineage>
</organism>
<feature type="domain" description="Signal transduction histidine kinase subgroup 3 dimerisation and phosphoacceptor" evidence="10">
    <location>
        <begin position="185"/>
        <end position="249"/>
    </location>
</feature>
<feature type="transmembrane region" description="Helical" evidence="9">
    <location>
        <begin position="37"/>
        <end position="54"/>
    </location>
</feature>
<sequence>MIKIKLFKYCHLIFKVLIGVFILVIYINLSIEDYNKNITLYLLFYMSINLIFYISSNKLIKLSCLFLDIALILYLALNINYMFIILLSQITGELYEIDDKLDKVGTLILVTVGFFMGVEYGAIYYLLLGITYLSSRSISFYYEENKKLLQEIQNHKKILNEYGRIIENSKEFERQAIYTSLLEDRNKLAQEMHDKVGHVIAGSIMQLEAAKLLINSDSEKSKTLLESSISVLRSGVDDIRLTLRGLKPIEEELGINRLKFQVEKSLKESSIKGYVNINGDLGKINYTKWKAIIENTREALTNSLKYSNCRGFWVNINVMNKMIRVELKDDGKGEEKVVKGMGLKGMEQRCEDIGGKLVINGDYGFSVIMLLPV</sequence>
<dbReference type="Gene3D" id="3.30.565.10">
    <property type="entry name" value="Histidine kinase-like ATPase, C-terminal domain"/>
    <property type="match status" value="1"/>
</dbReference>
<dbReference type="Proteomes" id="UP000184241">
    <property type="component" value="Unassembled WGS sequence"/>
</dbReference>
<dbReference type="EC" id="2.7.13.3" evidence="2"/>
<gene>
    <name evidence="11" type="ORF">SAMN02745941_03474</name>
</gene>
<keyword evidence="9" id="KW-0812">Transmembrane</keyword>
<proteinExistence type="predicted"/>
<evidence type="ECO:0000256" key="3">
    <source>
        <dbReference type="ARBA" id="ARBA00022553"/>
    </source>
</evidence>
<dbReference type="PANTHER" id="PTHR24421:SF10">
    <property type="entry name" value="NITRATE_NITRITE SENSOR PROTEIN NARQ"/>
    <property type="match status" value="1"/>
</dbReference>
<dbReference type="InterPro" id="IPR011712">
    <property type="entry name" value="Sig_transdc_His_kin_sub3_dim/P"/>
</dbReference>
<dbReference type="PANTHER" id="PTHR24421">
    <property type="entry name" value="NITRATE/NITRITE SENSOR PROTEIN NARX-RELATED"/>
    <property type="match status" value="1"/>
</dbReference>
<keyword evidence="5" id="KW-0547">Nucleotide-binding</keyword>
<evidence type="ECO:0000256" key="6">
    <source>
        <dbReference type="ARBA" id="ARBA00022777"/>
    </source>
</evidence>